<evidence type="ECO:0000313" key="2">
    <source>
        <dbReference type="Proteomes" id="UP000499080"/>
    </source>
</evidence>
<dbReference type="AlphaFoldDB" id="A0A4Y2I1I5"/>
<dbReference type="EMBL" id="BGPR01002316">
    <property type="protein sequence ID" value="GBM71493.1"/>
    <property type="molecule type" value="Genomic_DNA"/>
</dbReference>
<gene>
    <name evidence="1" type="ORF">AVEN_243105_1</name>
</gene>
<proteinExistence type="predicted"/>
<name>A0A4Y2I1I5_ARAVE</name>
<dbReference type="Proteomes" id="UP000499080">
    <property type="component" value="Unassembled WGS sequence"/>
</dbReference>
<comment type="caution">
    <text evidence="1">The sequence shown here is derived from an EMBL/GenBank/DDBJ whole genome shotgun (WGS) entry which is preliminary data.</text>
</comment>
<keyword evidence="2" id="KW-1185">Reference proteome</keyword>
<reference evidence="1 2" key="1">
    <citation type="journal article" date="2019" name="Sci. Rep.">
        <title>Orb-weaving spider Araneus ventricosus genome elucidates the spidroin gene catalogue.</title>
        <authorList>
            <person name="Kono N."/>
            <person name="Nakamura H."/>
            <person name="Ohtoshi R."/>
            <person name="Moran D.A.P."/>
            <person name="Shinohara A."/>
            <person name="Yoshida Y."/>
            <person name="Fujiwara M."/>
            <person name="Mori M."/>
            <person name="Tomita M."/>
            <person name="Arakawa K."/>
        </authorList>
    </citation>
    <scope>NUCLEOTIDE SEQUENCE [LARGE SCALE GENOMIC DNA]</scope>
</reference>
<dbReference type="OrthoDB" id="6466348at2759"/>
<accession>A0A4Y2I1I5</accession>
<protein>
    <submittedName>
        <fullName evidence="1">Uncharacterized protein</fullName>
    </submittedName>
</protein>
<organism evidence="1 2">
    <name type="scientific">Araneus ventricosus</name>
    <name type="common">Orbweaver spider</name>
    <name type="synonym">Epeira ventricosa</name>
    <dbReference type="NCBI Taxonomy" id="182803"/>
    <lineage>
        <taxon>Eukaryota</taxon>
        <taxon>Metazoa</taxon>
        <taxon>Ecdysozoa</taxon>
        <taxon>Arthropoda</taxon>
        <taxon>Chelicerata</taxon>
        <taxon>Arachnida</taxon>
        <taxon>Araneae</taxon>
        <taxon>Araneomorphae</taxon>
        <taxon>Entelegynae</taxon>
        <taxon>Araneoidea</taxon>
        <taxon>Araneidae</taxon>
        <taxon>Araneus</taxon>
    </lineage>
</organism>
<evidence type="ECO:0000313" key="1">
    <source>
        <dbReference type="EMBL" id="GBM71493.1"/>
    </source>
</evidence>
<sequence>MQCARILYLWTVETDQDDFQHTIRVRKGLSKKNFFDHVITKSSLTPGNENILHSRVKVLQFLTCLETVCLSRQYLIQQYIIEIDSHRNNFVVAVHLIAEISYAMYKKLYVRKNEIGDAIDGVSMPDTSEKEMLIDAPSYFLLHLYLSDEEIEEYNVGGKQCWESEEDLYSKTG</sequence>